<dbReference type="EMBL" id="JACHVY010000005">
    <property type="protein sequence ID" value="MBB2903113.1"/>
    <property type="molecule type" value="Genomic_DNA"/>
</dbReference>
<reference evidence="2 3" key="1">
    <citation type="submission" date="2020-08" db="EMBL/GenBank/DDBJ databases">
        <title>The Agave Microbiome: Exploring the role of microbial communities in plant adaptations to desert environments.</title>
        <authorList>
            <person name="Partida-Martinez L.P."/>
        </authorList>
    </citation>
    <scope>NUCLEOTIDE SEQUENCE [LARGE SCALE GENOMIC DNA]</scope>
    <source>
        <strain evidence="2 3">AS2.23</strain>
    </source>
</reference>
<gene>
    <name evidence="2" type="ORF">FHR75_003955</name>
</gene>
<organism evidence="2 3">
    <name type="scientific">Kineococcus radiotolerans</name>
    <dbReference type="NCBI Taxonomy" id="131568"/>
    <lineage>
        <taxon>Bacteria</taxon>
        <taxon>Bacillati</taxon>
        <taxon>Actinomycetota</taxon>
        <taxon>Actinomycetes</taxon>
        <taxon>Kineosporiales</taxon>
        <taxon>Kineosporiaceae</taxon>
        <taxon>Kineococcus</taxon>
    </lineage>
</organism>
<keyword evidence="1" id="KW-0812">Transmembrane</keyword>
<sequence>MAAAPGKVARMGSPVTVLGTDLVVKKAWSRRPRILQDGHELPRDRWGAPVLLDEDGRSHQVQASFSWGQLSPVVEVAGEKVLGQAPLSTPVRVALLVFIALGLAGGAVGVVLSVGAALVSAALLRRPGRNATHVIGAVLAPLVAAIVFVLVAVWLQ</sequence>
<dbReference type="Proteomes" id="UP000533269">
    <property type="component" value="Unassembled WGS sequence"/>
</dbReference>
<accession>A0A7W4TQ87</accession>
<feature type="transmembrane region" description="Helical" evidence="1">
    <location>
        <begin position="134"/>
        <end position="155"/>
    </location>
</feature>
<evidence type="ECO:0000313" key="2">
    <source>
        <dbReference type="EMBL" id="MBB2903113.1"/>
    </source>
</evidence>
<dbReference type="RefSeq" id="WP_183392748.1">
    <property type="nucleotide sequence ID" value="NZ_JACHVY010000005.1"/>
</dbReference>
<comment type="caution">
    <text evidence="2">The sequence shown here is derived from an EMBL/GenBank/DDBJ whole genome shotgun (WGS) entry which is preliminary data.</text>
</comment>
<keyword evidence="1" id="KW-0472">Membrane</keyword>
<dbReference type="AlphaFoldDB" id="A0A7W4TQ87"/>
<proteinExistence type="predicted"/>
<feature type="transmembrane region" description="Helical" evidence="1">
    <location>
        <begin position="93"/>
        <end position="122"/>
    </location>
</feature>
<name>A0A7W4TQ87_KINRA</name>
<evidence type="ECO:0000256" key="1">
    <source>
        <dbReference type="SAM" id="Phobius"/>
    </source>
</evidence>
<keyword evidence="1" id="KW-1133">Transmembrane helix</keyword>
<reference evidence="2 3" key="2">
    <citation type="submission" date="2020-08" db="EMBL/GenBank/DDBJ databases">
        <authorList>
            <person name="Partida-Martinez L."/>
            <person name="Huntemann M."/>
            <person name="Clum A."/>
            <person name="Wang J."/>
            <person name="Palaniappan K."/>
            <person name="Ritter S."/>
            <person name="Chen I.-M."/>
            <person name="Stamatis D."/>
            <person name="Reddy T."/>
            <person name="O'Malley R."/>
            <person name="Daum C."/>
            <person name="Shapiro N."/>
            <person name="Ivanova N."/>
            <person name="Kyrpides N."/>
            <person name="Woyke T."/>
        </authorList>
    </citation>
    <scope>NUCLEOTIDE SEQUENCE [LARGE SCALE GENOMIC DNA]</scope>
    <source>
        <strain evidence="2 3">AS2.23</strain>
    </source>
</reference>
<evidence type="ECO:0000313" key="3">
    <source>
        <dbReference type="Proteomes" id="UP000533269"/>
    </source>
</evidence>
<protein>
    <submittedName>
        <fullName evidence="2">Uncharacterized protein</fullName>
    </submittedName>
</protein>